<sequence length="150" mass="16536">SRTDWLSEESDLADQMVMEAIPHVSLIWPPNSFLRSSILPQAVCAPYGMAVGAMLAPLERLLLWVFFPVAYPISKFLDWMLGKGHSVLLHRAELKTFVDFHGNEAGKGGDLTHDETTIIPGALELTEKTAKDAMTAIPKAFSLSLDGRTR</sequence>
<keyword evidence="1" id="KW-0472">Membrane</keyword>
<dbReference type="GO" id="GO:0005737">
    <property type="term" value="C:cytoplasm"/>
    <property type="evidence" value="ECO:0007669"/>
    <property type="project" value="TreeGrafter"/>
</dbReference>
<feature type="non-terminal residue" evidence="3">
    <location>
        <position position="1"/>
    </location>
</feature>
<evidence type="ECO:0000259" key="2">
    <source>
        <dbReference type="PROSITE" id="PS51846"/>
    </source>
</evidence>
<comment type="caution">
    <text evidence="3">The sequence shown here is derived from an EMBL/GenBank/DDBJ whole genome shotgun (WGS) entry which is preliminary data.</text>
</comment>
<dbReference type="GO" id="GO:0030026">
    <property type="term" value="P:intracellular manganese ion homeostasis"/>
    <property type="evidence" value="ECO:0007669"/>
    <property type="project" value="TreeGrafter"/>
</dbReference>
<dbReference type="AlphaFoldDB" id="A0AAN8YVM7"/>
<dbReference type="GO" id="GO:0010960">
    <property type="term" value="P:magnesium ion homeostasis"/>
    <property type="evidence" value="ECO:0007669"/>
    <property type="project" value="InterPro"/>
</dbReference>
<dbReference type="EMBL" id="JBAMMX010000026">
    <property type="protein sequence ID" value="KAK6914085.1"/>
    <property type="molecule type" value="Genomic_DNA"/>
</dbReference>
<name>A0AAN8YVM7_9MAGN</name>
<protein>
    <submittedName>
        <fullName evidence="3">CNNM, transmembrane domain</fullName>
    </submittedName>
</protein>
<dbReference type="PROSITE" id="PS51846">
    <property type="entry name" value="CNNM"/>
    <property type="match status" value="1"/>
</dbReference>
<gene>
    <name evidence="3" type="ORF">RJ641_021406</name>
</gene>
<keyword evidence="1 3" id="KW-0812">Transmembrane</keyword>
<keyword evidence="1" id="KW-1133">Transmembrane helix</keyword>
<evidence type="ECO:0000313" key="3">
    <source>
        <dbReference type="EMBL" id="KAK6914085.1"/>
    </source>
</evidence>
<dbReference type="PANTHER" id="PTHR12064">
    <property type="entry name" value="METAL TRANSPORTER CNNM"/>
    <property type="match status" value="1"/>
</dbReference>
<dbReference type="InterPro" id="IPR002550">
    <property type="entry name" value="CNNM"/>
</dbReference>
<reference evidence="3 4" key="1">
    <citation type="submission" date="2023-12" db="EMBL/GenBank/DDBJ databases">
        <title>A high-quality genome assembly for Dillenia turbinata (Dilleniales).</title>
        <authorList>
            <person name="Chanderbali A."/>
        </authorList>
    </citation>
    <scope>NUCLEOTIDE SEQUENCE [LARGE SCALE GENOMIC DNA]</scope>
    <source>
        <strain evidence="3">LSX21</strain>
        <tissue evidence="3">Leaf</tissue>
    </source>
</reference>
<organism evidence="3 4">
    <name type="scientific">Dillenia turbinata</name>
    <dbReference type="NCBI Taxonomy" id="194707"/>
    <lineage>
        <taxon>Eukaryota</taxon>
        <taxon>Viridiplantae</taxon>
        <taxon>Streptophyta</taxon>
        <taxon>Embryophyta</taxon>
        <taxon>Tracheophyta</taxon>
        <taxon>Spermatophyta</taxon>
        <taxon>Magnoliopsida</taxon>
        <taxon>eudicotyledons</taxon>
        <taxon>Gunneridae</taxon>
        <taxon>Pentapetalae</taxon>
        <taxon>Dilleniales</taxon>
        <taxon>Dilleniaceae</taxon>
        <taxon>Dillenia</taxon>
    </lineage>
</organism>
<dbReference type="Proteomes" id="UP001370490">
    <property type="component" value="Unassembled WGS sequence"/>
</dbReference>
<accession>A0AAN8YVM7</accession>
<dbReference type="InterPro" id="IPR045095">
    <property type="entry name" value="ACDP"/>
</dbReference>
<evidence type="ECO:0000256" key="1">
    <source>
        <dbReference type="PROSITE-ProRule" id="PRU01193"/>
    </source>
</evidence>
<dbReference type="PANTHER" id="PTHR12064:SF76">
    <property type="entry name" value="CNNM TRANSMEMBRANE DOMAIN-CONTAINING PROTEIN"/>
    <property type="match status" value="1"/>
</dbReference>
<evidence type="ECO:0000313" key="4">
    <source>
        <dbReference type="Proteomes" id="UP001370490"/>
    </source>
</evidence>
<dbReference type="GO" id="GO:0016020">
    <property type="term" value="C:membrane"/>
    <property type="evidence" value="ECO:0007669"/>
    <property type="project" value="UniProtKB-UniRule"/>
</dbReference>
<proteinExistence type="predicted"/>
<keyword evidence="4" id="KW-1185">Reference proteome</keyword>
<dbReference type="Pfam" id="PF01595">
    <property type="entry name" value="CNNM"/>
    <property type="match status" value="1"/>
</dbReference>
<feature type="domain" description="CNNM transmembrane" evidence="2">
    <location>
        <begin position="1"/>
        <end position="115"/>
    </location>
</feature>